<dbReference type="Proteomes" id="UP000193083">
    <property type="component" value="Unassembled WGS sequence"/>
</dbReference>
<accession>A0A1X7NTC7</accession>
<dbReference type="OrthoDB" id="479249at2"/>
<reference evidence="1 2" key="1">
    <citation type="submission" date="2017-04" db="EMBL/GenBank/DDBJ databases">
        <authorList>
            <person name="Afonso C.L."/>
            <person name="Miller P.J."/>
            <person name="Scott M.A."/>
            <person name="Spackman E."/>
            <person name="Goraichik I."/>
            <person name="Dimitrov K.M."/>
            <person name="Suarez D.L."/>
            <person name="Swayne D.E."/>
        </authorList>
    </citation>
    <scope>NUCLEOTIDE SEQUENCE [LARGE SCALE GENOMIC DNA]</scope>
    <source>
        <strain evidence="1 2">B5P</strain>
    </source>
</reference>
<sequence>MTKVTPKNGAGNKSQPIHDLNFENSSVILSQLPPPPPPMPTEGLPFPRINLSEVTDFYENLVSRALALVDKGRMSETLAMIAEAAKIAYLINWRFQDARLEGALERVSASLLPTENCPPSSGERIVFFDSWGMDVRGLSLQYVRALNAVGAKILFICESRNDAGSVGLRDELSSAPETQSLYLNGVTDEIEKARRIHKSISGFGPSRIMMHMNPWAVGAITAFHAFPGVPKYQINLTDHAFWLGTGCTDYSVEFRDYGLMISQNKRGIPAARTILNPYYPIVEDSHIGSVPERGDDDVVIFTGGAFYKMYGREGYFFDLISSLLDDYENVVVWIAGNGRTTLLEQCLRRHLETGRVKLIGNRKDINAVFRATDIYLSTYPFCGALMAQLAAANDVPILSFTSPDLVTNNLEDIVGTDGVPQITFTDVGKFRQAAAELITDVNKRTSAASAAKAAMHNRATFERRMVEILSRTEDRPRTASNLMQIDYNAFTSLYLEIENHFQDELAKRLLRNSTLHSALKFPLLTAKAAIQVASFSLLKRANKA</sequence>
<dbReference type="SUPFAM" id="SSF53756">
    <property type="entry name" value="UDP-Glycosyltransferase/glycogen phosphorylase"/>
    <property type="match status" value="1"/>
</dbReference>
<dbReference type="EMBL" id="FXBL01000004">
    <property type="protein sequence ID" value="SMH40663.1"/>
    <property type="molecule type" value="Genomic_DNA"/>
</dbReference>
<keyword evidence="2" id="KW-1185">Reference proteome</keyword>
<protein>
    <recommendedName>
        <fullName evidence="3">Glycosyltransferase</fullName>
    </recommendedName>
</protein>
<proteinExistence type="predicted"/>
<evidence type="ECO:0000313" key="1">
    <source>
        <dbReference type="EMBL" id="SMH40663.1"/>
    </source>
</evidence>
<gene>
    <name evidence="1" type="ORF">SAMN02982922_2392</name>
</gene>
<name>A0A1X7NTC7_9HYPH</name>
<dbReference type="RefSeq" id="WP_139832236.1">
    <property type="nucleotide sequence ID" value="NZ_FXBL01000004.1"/>
</dbReference>
<evidence type="ECO:0000313" key="2">
    <source>
        <dbReference type="Proteomes" id="UP000193083"/>
    </source>
</evidence>
<organism evidence="1 2">
    <name type="scientific">Mesorhizobium australicum</name>
    <dbReference type="NCBI Taxonomy" id="536018"/>
    <lineage>
        <taxon>Bacteria</taxon>
        <taxon>Pseudomonadati</taxon>
        <taxon>Pseudomonadota</taxon>
        <taxon>Alphaproteobacteria</taxon>
        <taxon>Hyphomicrobiales</taxon>
        <taxon>Phyllobacteriaceae</taxon>
        <taxon>Mesorhizobium</taxon>
    </lineage>
</organism>
<evidence type="ECO:0008006" key="3">
    <source>
        <dbReference type="Google" id="ProtNLM"/>
    </source>
</evidence>
<dbReference type="Gene3D" id="3.40.50.2000">
    <property type="entry name" value="Glycogen Phosphorylase B"/>
    <property type="match status" value="1"/>
</dbReference>
<dbReference type="AlphaFoldDB" id="A0A1X7NTC7"/>